<name>A0A0P0EMD5_AZOBR</name>
<keyword evidence="7" id="KW-1185">Reference proteome</keyword>
<reference evidence="4 7" key="2">
    <citation type="submission" date="2023-11" db="EMBL/GenBank/DDBJ databases">
        <title>MicrobeMod: A computational toolkit for identifying prokaryotic methylation and restriction-modification with nanopore sequencing.</title>
        <authorList>
            <person name="Crits-Christoph A."/>
            <person name="Kang S.C."/>
            <person name="Lee H."/>
            <person name="Ostrov N."/>
        </authorList>
    </citation>
    <scope>NUCLEOTIDE SEQUENCE [LARGE SCALE GENOMIC DNA]</scope>
    <source>
        <strain evidence="4 7">ATCC 29145</strain>
    </source>
</reference>
<gene>
    <name evidence="5" type="ORF">D3868_01035</name>
    <name evidence="4" type="ORF">SIM66_22055</name>
</gene>
<evidence type="ECO:0000256" key="1">
    <source>
        <dbReference type="ARBA" id="ARBA00022679"/>
    </source>
</evidence>
<dbReference type="SUPFAM" id="SSF55729">
    <property type="entry name" value="Acyl-CoA N-acyltransferases (Nat)"/>
    <property type="match status" value="1"/>
</dbReference>
<dbReference type="InterPro" id="IPR000182">
    <property type="entry name" value="GNAT_dom"/>
</dbReference>
<evidence type="ECO:0000313" key="7">
    <source>
        <dbReference type="Proteomes" id="UP001277471"/>
    </source>
</evidence>
<evidence type="ECO:0000313" key="4">
    <source>
        <dbReference type="EMBL" id="MDX5953863.1"/>
    </source>
</evidence>
<dbReference type="EMBL" id="JAWXYC010000004">
    <property type="protein sequence ID" value="MDX5953863.1"/>
    <property type="molecule type" value="Genomic_DNA"/>
</dbReference>
<dbReference type="CDD" id="cd04301">
    <property type="entry name" value="NAT_SF"/>
    <property type="match status" value="1"/>
</dbReference>
<dbReference type="PANTHER" id="PTHR10545:SF29">
    <property type="entry name" value="GH14572P-RELATED"/>
    <property type="match status" value="1"/>
</dbReference>
<dbReference type="Proteomes" id="UP001277471">
    <property type="component" value="Unassembled WGS sequence"/>
</dbReference>
<accession>A0A0P0EMD5</accession>
<dbReference type="GeneID" id="56448295"/>
<dbReference type="AlphaFoldDB" id="A0A0P0EMD5"/>
<keyword evidence="2 4" id="KW-0012">Acyltransferase</keyword>
<organism evidence="5 6">
    <name type="scientific">Azospirillum brasilense</name>
    <dbReference type="NCBI Taxonomy" id="192"/>
    <lineage>
        <taxon>Bacteria</taxon>
        <taxon>Pseudomonadati</taxon>
        <taxon>Pseudomonadota</taxon>
        <taxon>Alphaproteobacteria</taxon>
        <taxon>Rhodospirillales</taxon>
        <taxon>Azospirillaceae</taxon>
        <taxon>Azospirillum</taxon>
    </lineage>
</organism>
<dbReference type="InterPro" id="IPR051016">
    <property type="entry name" value="Diverse_Substrate_AcTransf"/>
</dbReference>
<sequence length="160" mass="18048">MDQRIAEQNAAQKAADQHTIEITLAKTDADIADSYAVVKELRTHMTDADAYAAQIRRQMEDGYNMALLRIDGEVAGCGGFRVHETLSRGRYMYVEDLVTSPKHRSFGLGDKLFDWLAGQAREKGCAQMEIISGVQRGDAHRFYHRKRMTVKAFQLVLPLT</sequence>
<evidence type="ECO:0000259" key="3">
    <source>
        <dbReference type="PROSITE" id="PS51186"/>
    </source>
</evidence>
<dbReference type="PROSITE" id="PS51186">
    <property type="entry name" value="GNAT"/>
    <property type="match status" value="1"/>
</dbReference>
<proteinExistence type="predicted"/>
<dbReference type="InterPro" id="IPR016181">
    <property type="entry name" value="Acyl_CoA_acyltransferase"/>
</dbReference>
<evidence type="ECO:0000256" key="2">
    <source>
        <dbReference type="ARBA" id="ARBA00023315"/>
    </source>
</evidence>
<evidence type="ECO:0000313" key="6">
    <source>
        <dbReference type="Proteomes" id="UP000298774"/>
    </source>
</evidence>
<dbReference type="KEGG" id="abf:AMK58_06865"/>
<dbReference type="Pfam" id="PF00583">
    <property type="entry name" value="Acetyltransf_1"/>
    <property type="match status" value="1"/>
</dbReference>
<protein>
    <submittedName>
        <fullName evidence="5">GNAT family N-acetyltransferase</fullName>
        <ecNumber evidence="4">2.3.1.-</ecNumber>
    </submittedName>
</protein>
<dbReference type="EC" id="2.3.1.-" evidence="4"/>
<dbReference type="EMBL" id="CP032339">
    <property type="protein sequence ID" value="QCO07749.1"/>
    <property type="molecule type" value="Genomic_DNA"/>
</dbReference>
<dbReference type="RefSeq" id="WP_051140210.1">
    <property type="nucleotide sequence ID" value="NZ_CP012914.1"/>
</dbReference>
<dbReference type="Gene3D" id="3.40.630.30">
    <property type="match status" value="1"/>
</dbReference>
<dbReference type="GO" id="GO:0008080">
    <property type="term" value="F:N-acetyltransferase activity"/>
    <property type="evidence" value="ECO:0007669"/>
    <property type="project" value="TreeGrafter"/>
</dbReference>
<dbReference type="PANTHER" id="PTHR10545">
    <property type="entry name" value="DIAMINE N-ACETYLTRANSFERASE"/>
    <property type="match status" value="1"/>
</dbReference>
<feature type="domain" description="N-acetyltransferase" evidence="3">
    <location>
        <begin position="20"/>
        <end position="160"/>
    </location>
</feature>
<reference evidence="5 6" key="1">
    <citation type="submission" date="2018-09" db="EMBL/GenBank/DDBJ databases">
        <title>Whole genome based analysis of evolution and adaptive divergence in Indian and Brazilian strains of Azospirillum brasilense.</title>
        <authorList>
            <person name="Singh C."/>
            <person name="Tripathi A.K."/>
        </authorList>
    </citation>
    <scope>NUCLEOTIDE SEQUENCE [LARGE SCALE GENOMIC DNA]</scope>
    <source>
        <strain evidence="5 6">MTCC4038</strain>
    </source>
</reference>
<evidence type="ECO:0000313" key="5">
    <source>
        <dbReference type="EMBL" id="QCO07749.1"/>
    </source>
</evidence>
<keyword evidence="1 5" id="KW-0808">Transferase</keyword>
<dbReference type="Proteomes" id="UP000298774">
    <property type="component" value="Chromosome"/>
</dbReference>